<dbReference type="InterPro" id="IPR052032">
    <property type="entry name" value="ATP-dep_AA_Ligase"/>
</dbReference>
<dbReference type="GO" id="GO:0005524">
    <property type="term" value="F:ATP binding"/>
    <property type="evidence" value="ECO:0007669"/>
    <property type="project" value="UniProtKB-UniRule"/>
</dbReference>
<evidence type="ECO:0000313" key="6">
    <source>
        <dbReference type="EMBL" id="OIJ11289.1"/>
    </source>
</evidence>
<dbReference type="InterPro" id="IPR011761">
    <property type="entry name" value="ATP-grasp"/>
</dbReference>
<keyword evidence="3 4" id="KW-0067">ATP-binding</keyword>
<evidence type="ECO:0000259" key="5">
    <source>
        <dbReference type="PROSITE" id="PS50975"/>
    </source>
</evidence>
<keyword evidence="1" id="KW-0436">Ligase</keyword>
<feature type="domain" description="ATP-grasp" evidence="5">
    <location>
        <begin position="103"/>
        <end position="296"/>
    </location>
</feature>
<dbReference type="SUPFAM" id="SSF52440">
    <property type="entry name" value="PreATP-grasp domain"/>
    <property type="match status" value="1"/>
</dbReference>
<gene>
    <name evidence="6" type="ORF">BKP37_16605</name>
</gene>
<accession>A0A1S2LFI6</accession>
<dbReference type="InterPro" id="IPR040570">
    <property type="entry name" value="LAL_C2"/>
</dbReference>
<evidence type="ECO:0000256" key="3">
    <source>
        <dbReference type="ARBA" id="ARBA00022840"/>
    </source>
</evidence>
<evidence type="ECO:0000256" key="1">
    <source>
        <dbReference type="ARBA" id="ARBA00022598"/>
    </source>
</evidence>
<dbReference type="PANTHER" id="PTHR43585">
    <property type="entry name" value="FUMIPYRROLE BIOSYNTHESIS PROTEIN C"/>
    <property type="match status" value="1"/>
</dbReference>
<dbReference type="Proteomes" id="UP000179524">
    <property type="component" value="Unassembled WGS sequence"/>
</dbReference>
<organism evidence="6 7">
    <name type="scientific">Anaerobacillus alkalilacustris</name>
    <dbReference type="NCBI Taxonomy" id="393763"/>
    <lineage>
        <taxon>Bacteria</taxon>
        <taxon>Bacillati</taxon>
        <taxon>Bacillota</taxon>
        <taxon>Bacilli</taxon>
        <taxon>Bacillales</taxon>
        <taxon>Bacillaceae</taxon>
        <taxon>Anaerobacillus</taxon>
    </lineage>
</organism>
<protein>
    <submittedName>
        <fullName evidence="6">Lactate dehydrogenase</fullName>
    </submittedName>
</protein>
<dbReference type="SMART" id="SM01209">
    <property type="entry name" value="GARS_A"/>
    <property type="match status" value="1"/>
</dbReference>
<evidence type="ECO:0000313" key="7">
    <source>
        <dbReference type="Proteomes" id="UP000179524"/>
    </source>
</evidence>
<dbReference type="Gene3D" id="3.30.1490.20">
    <property type="entry name" value="ATP-grasp fold, A domain"/>
    <property type="match status" value="1"/>
</dbReference>
<dbReference type="Pfam" id="PF18603">
    <property type="entry name" value="LAL_C2"/>
    <property type="match status" value="1"/>
</dbReference>
<keyword evidence="2 4" id="KW-0547">Nucleotide-binding</keyword>
<dbReference type="SUPFAM" id="SSF56059">
    <property type="entry name" value="Glutathione synthetase ATP-binding domain-like"/>
    <property type="match status" value="1"/>
</dbReference>
<evidence type="ECO:0000256" key="4">
    <source>
        <dbReference type="PROSITE-ProRule" id="PRU00409"/>
    </source>
</evidence>
<dbReference type="PANTHER" id="PTHR43585:SF2">
    <property type="entry name" value="ATP-GRASP ENZYME FSQD"/>
    <property type="match status" value="1"/>
</dbReference>
<dbReference type="Gene3D" id="3.40.50.20">
    <property type="match status" value="1"/>
</dbReference>
<dbReference type="InterPro" id="IPR016185">
    <property type="entry name" value="PreATP-grasp_dom_sf"/>
</dbReference>
<dbReference type="PROSITE" id="PS50975">
    <property type="entry name" value="ATP_GRASP"/>
    <property type="match status" value="1"/>
</dbReference>
<dbReference type="EMBL" id="MLQR01000043">
    <property type="protein sequence ID" value="OIJ11289.1"/>
    <property type="molecule type" value="Genomic_DNA"/>
</dbReference>
<dbReference type="Gene3D" id="3.30.470.20">
    <property type="entry name" value="ATP-grasp fold, B domain"/>
    <property type="match status" value="1"/>
</dbReference>
<dbReference type="InterPro" id="IPR013815">
    <property type="entry name" value="ATP_grasp_subdomain_1"/>
</dbReference>
<dbReference type="GO" id="GO:0016874">
    <property type="term" value="F:ligase activity"/>
    <property type="evidence" value="ECO:0007669"/>
    <property type="project" value="UniProtKB-KW"/>
</dbReference>
<dbReference type="GO" id="GO:0046872">
    <property type="term" value="F:metal ion binding"/>
    <property type="evidence" value="ECO:0007669"/>
    <property type="project" value="InterPro"/>
</dbReference>
<reference evidence="6 7" key="1">
    <citation type="submission" date="2016-10" db="EMBL/GenBank/DDBJ databases">
        <title>Draft genome sequences of four alkaliphilic bacteria belonging to the Anaerobacillus genus.</title>
        <authorList>
            <person name="Bassil N.M."/>
            <person name="Lloyd J.R."/>
        </authorList>
    </citation>
    <scope>NUCLEOTIDE SEQUENCE [LARGE SCALE GENOMIC DNA]</scope>
    <source>
        <strain evidence="6 7">DSM 18345</strain>
    </source>
</reference>
<dbReference type="Pfam" id="PF13535">
    <property type="entry name" value="ATP-grasp_4"/>
    <property type="match status" value="1"/>
</dbReference>
<sequence>MIIGAGILQVPAIIKAKEMGLKVIAVDMDPKAPGFKLSDESIQLSTIDIEGLLKKALELKPDAVMTLASDMPMRTVAAIGEKCGLKTISSQTALNATDKGEMRKKLKEMNIPIPKFHITSSIEQYSKLIRKFNGKFIVKPADNSGSRGIFLVDDVSHSTEAFYHAKEHSRSGDILIEEYMTGPEVSVESLTIDGVTHVIAITDKLTTGAPHFIEMGHSVPSQLPSYIQKEIIELAINAVKAIGIVVGPSHTEIIVTSDGPKIVELGARLGGDNITTHLVPLATGIDMVEGSIRLALGETIEIYRKQKNGSAIRYLNSPKGILDSVSFLEKAKSISGVEDIVITKEIRSKITDLNSSNARVGYVIAKADSPNRAIKICEEAINHIDINVI</sequence>
<dbReference type="AlphaFoldDB" id="A0A1S2LFI6"/>
<comment type="caution">
    <text evidence="6">The sequence shown here is derived from an EMBL/GenBank/DDBJ whole genome shotgun (WGS) entry which is preliminary data.</text>
</comment>
<name>A0A1S2LFI6_9BACI</name>
<dbReference type="OrthoDB" id="9803907at2"/>
<proteinExistence type="predicted"/>
<evidence type="ECO:0000256" key="2">
    <source>
        <dbReference type="ARBA" id="ARBA00022741"/>
    </source>
</evidence>
<keyword evidence="7" id="KW-1185">Reference proteome</keyword>